<dbReference type="RefSeq" id="WP_009947941.1">
    <property type="nucleotide sequence ID" value="NZ_BAAAGS010000042.1"/>
</dbReference>
<sequence length="106" mass="11291">MTTANRPSPHARPPARNLEVLRTAELSPSMRRVTLGGEELTGFLDEHQGPNIKVFVPSQDQRRPVLPSSTATPVATSGPRRTSAPRCGPTPCAATTSRAASSTWTS</sequence>
<dbReference type="Pfam" id="PF08021">
    <property type="entry name" value="FAD_binding_9"/>
    <property type="match status" value="1"/>
</dbReference>
<proteinExistence type="predicted"/>
<keyword evidence="4" id="KW-1185">Reference proteome</keyword>
<protein>
    <recommendedName>
        <fullName evidence="2">Siderophore-interacting FAD-binding domain-containing protein</fullName>
    </recommendedName>
</protein>
<feature type="region of interest" description="Disordered" evidence="1">
    <location>
        <begin position="57"/>
        <end position="106"/>
    </location>
</feature>
<accession>A0ABN1DLK1</accession>
<gene>
    <name evidence="3" type="ORF">GCM10009533_51970</name>
</gene>
<evidence type="ECO:0000313" key="3">
    <source>
        <dbReference type="EMBL" id="GAA0546764.1"/>
    </source>
</evidence>
<reference evidence="3 4" key="1">
    <citation type="journal article" date="2019" name="Int. J. Syst. Evol. Microbiol.">
        <title>The Global Catalogue of Microorganisms (GCM) 10K type strain sequencing project: providing services to taxonomists for standard genome sequencing and annotation.</title>
        <authorList>
            <consortium name="The Broad Institute Genomics Platform"/>
            <consortium name="The Broad Institute Genome Sequencing Center for Infectious Disease"/>
            <person name="Wu L."/>
            <person name="Ma J."/>
        </authorList>
    </citation>
    <scope>NUCLEOTIDE SEQUENCE [LARGE SCALE GENOMIC DNA]</scope>
    <source>
        <strain evidence="3 4">JCM 10303</strain>
    </source>
</reference>
<dbReference type="Proteomes" id="UP001500729">
    <property type="component" value="Unassembled WGS sequence"/>
</dbReference>
<dbReference type="Gene3D" id="2.40.30.10">
    <property type="entry name" value="Translation factors"/>
    <property type="match status" value="1"/>
</dbReference>
<evidence type="ECO:0000259" key="2">
    <source>
        <dbReference type="Pfam" id="PF08021"/>
    </source>
</evidence>
<organism evidence="3 4">
    <name type="scientific">Saccharopolyspora erythraea</name>
    <name type="common">Streptomyces erythraeus</name>
    <dbReference type="NCBI Taxonomy" id="1836"/>
    <lineage>
        <taxon>Bacteria</taxon>
        <taxon>Bacillati</taxon>
        <taxon>Actinomycetota</taxon>
        <taxon>Actinomycetes</taxon>
        <taxon>Pseudonocardiales</taxon>
        <taxon>Pseudonocardiaceae</taxon>
        <taxon>Saccharopolyspora</taxon>
    </lineage>
</organism>
<evidence type="ECO:0000313" key="4">
    <source>
        <dbReference type="Proteomes" id="UP001500729"/>
    </source>
</evidence>
<name>A0ABN1DLK1_SACER</name>
<evidence type="ECO:0000256" key="1">
    <source>
        <dbReference type="SAM" id="MobiDB-lite"/>
    </source>
</evidence>
<feature type="domain" description="Siderophore-interacting FAD-binding" evidence="2">
    <location>
        <begin position="19"/>
        <end position="72"/>
    </location>
</feature>
<feature type="compositionally biased region" description="Low complexity" evidence="1">
    <location>
        <begin position="93"/>
        <end position="106"/>
    </location>
</feature>
<dbReference type="InterPro" id="IPR013113">
    <property type="entry name" value="SIP_FAD-bd"/>
</dbReference>
<dbReference type="EMBL" id="BAAAGS010000042">
    <property type="protein sequence ID" value="GAA0546764.1"/>
    <property type="molecule type" value="Genomic_DNA"/>
</dbReference>
<comment type="caution">
    <text evidence="3">The sequence shown here is derived from an EMBL/GenBank/DDBJ whole genome shotgun (WGS) entry which is preliminary data.</text>
</comment>